<keyword evidence="2" id="KW-1185">Reference proteome</keyword>
<comment type="caution">
    <text evidence="1">The sequence shown here is derived from an EMBL/GenBank/DDBJ whole genome shotgun (WGS) entry which is preliminary data.</text>
</comment>
<proteinExistence type="predicted"/>
<name>A0A271IXN7_9BACT</name>
<organism evidence="1 2">
    <name type="scientific">Rubrivirga marina</name>
    <dbReference type="NCBI Taxonomy" id="1196024"/>
    <lineage>
        <taxon>Bacteria</taxon>
        <taxon>Pseudomonadati</taxon>
        <taxon>Rhodothermota</taxon>
        <taxon>Rhodothermia</taxon>
        <taxon>Rhodothermales</taxon>
        <taxon>Rubricoccaceae</taxon>
        <taxon>Rubrivirga</taxon>
    </lineage>
</organism>
<dbReference type="OrthoDB" id="661223at2"/>
<evidence type="ECO:0000313" key="2">
    <source>
        <dbReference type="Proteomes" id="UP000216339"/>
    </source>
</evidence>
<accession>A0A271IXN7</accession>
<dbReference type="Proteomes" id="UP000216339">
    <property type="component" value="Unassembled WGS sequence"/>
</dbReference>
<dbReference type="AlphaFoldDB" id="A0A271IXN7"/>
<evidence type="ECO:0000313" key="1">
    <source>
        <dbReference type="EMBL" id="PAP76021.1"/>
    </source>
</evidence>
<gene>
    <name evidence="1" type="ORF">BSZ37_05975</name>
</gene>
<dbReference type="RefSeq" id="WP_095509664.1">
    <property type="nucleotide sequence ID" value="NZ_MQWD01000001.1"/>
</dbReference>
<reference evidence="1 2" key="1">
    <citation type="submission" date="2016-11" db="EMBL/GenBank/DDBJ databases">
        <title>Study of marine rhodopsin-containing bacteria.</title>
        <authorList>
            <person name="Yoshizawa S."/>
            <person name="Kumagai Y."/>
            <person name="Kogure K."/>
        </authorList>
    </citation>
    <scope>NUCLEOTIDE SEQUENCE [LARGE SCALE GENOMIC DNA]</scope>
    <source>
        <strain evidence="1 2">SAORIC-28</strain>
    </source>
</reference>
<protein>
    <submittedName>
        <fullName evidence="1">Uncharacterized protein</fullName>
    </submittedName>
</protein>
<sequence>MNTGFSRSPRIQKGAIIGLDKFNPLASVIVFQYNPETLTRSLTAQTGSEGSDAGDALRLKAPPKEQITSVKIDLDAADQIEEGNGLVAGVGIYPALASLEMLLYPKSVAVIANEVQKALGVVEVIPPEAPLTLFYWGLKRVLPVRITSLSVQELQYDPDLNPLYATVTLSMDVLSYHDLGLLSVGGALYMANQILKEGLATLQGASEVAGAISGSVSVSL</sequence>
<dbReference type="EMBL" id="MQWD01000001">
    <property type="protein sequence ID" value="PAP76021.1"/>
    <property type="molecule type" value="Genomic_DNA"/>
</dbReference>